<comment type="caution">
    <text evidence="1">The sequence shown here is derived from an EMBL/GenBank/DDBJ whole genome shotgun (WGS) entry which is preliminary data.</text>
</comment>
<accession>A0A0W0V478</accession>
<name>A0A0W0V478_9GAMM</name>
<dbReference type="PATRIC" id="fig|454.4.peg.2497"/>
<dbReference type="EMBL" id="LNYH01000147">
    <property type="protein sequence ID" value="KTD14935.1"/>
    <property type="molecule type" value="Genomic_DNA"/>
</dbReference>
<keyword evidence="2" id="KW-1185">Reference proteome</keyword>
<evidence type="ECO:0000313" key="2">
    <source>
        <dbReference type="Proteomes" id="UP000054761"/>
    </source>
</evidence>
<dbReference type="AlphaFoldDB" id="A0A0W0V478"/>
<organism evidence="1 2">
    <name type="scientific">Legionella israelensis</name>
    <dbReference type="NCBI Taxonomy" id="454"/>
    <lineage>
        <taxon>Bacteria</taxon>
        <taxon>Pseudomonadati</taxon>
        <taxon>Pseudomonadota</taxon>
        <taxon>Gammaproteobacteria</taxon>
        <taxon>Legionellales</taxon>
        <taxon>Legionellaceae</taxon>
        <taxon>Legionella</taxon>
    </lineage>
</organism>
<dbReference type="STRING" id="454.Lisr_2280"/>
<evidence type="ECO:0000313" key="1">
    <source>
        <dbReference type="EMBL" id="KTD14935.1"/>
    </source>
</evidence>
<proteinExistence type="predicted"/>
<dbReference type="RefSeq" id="WP_058502576.1">
    <property type="nucleotide sequence ID" value="NZ_CAAAJA010000034.1"/>
</dbReference>
<dbReference type="Proteomes" id="UP000054761">
    <property type="component" value="Unassembled WGS sequence"/>
</dbReference>
<dbReference type="OrthoDB" id="5652981at2"/>
<protein>
    <submittedName>
        <fullName evidence="1">Uncharacterized protein</fullName>
    </submittedName>
</protein>
<sequence>MINLINAPEDLPDTYFRRQLIYLIYSRIQNGEIKAIKDVSMRGNPETATISLKDLLGDEGITLYQYALQEEVNSPEYLLVVVNEAISHVEGNKTLQRPIMYVAGPSGCGKSYSSQFLSEYACDMLEKDPDNDSGNVFISIDGGIGRDVSQMRRLMILLSNVCGYTGVKDLYDYSNGIIAPVKNHLLKAAIDTPGVGIIIPETFSKLVIPFNTSSAMKRLNELEDSTLIFTRIKSEHYPSMRKTVKDMGDSRSWKSEGYYDLMDYDLNRASLKESKKYNPQYFENGRKGSYKAQKQYMNLHHSPKLLIECIYDLQYLKPEGDDWVPARYFEKGARPFSQRVYNDWHQTDRAVSLPDYAKAYPEPEMRFSSEAREALKENSPYAHRNLKM</sequence>
<gene>
    <name evidence="1" type="ORF">Lisr_2280</name>
</gene>
<reference evidence="1 2" key="1">
    <citation type="submission" date="2015-11" db="EMBL/GenBank/DDBJ databases">
        <title>Genomic analysis of 38 Legionella species identifies large and diverse effector repertoires.</title>
        <authorList>
            <person name="Burstein D."/>
            <person name="Amaro F."/>
            <person name="Zusman T."/>
            <person name="Lifshitz Z."/>
            <person name="Cohen O."/>
            <person name="Gilbert J.A."/>
            <person name="Pupko T."/>
            <person name="Shuman H.A."/>
            <person name="Segal G."/>
        </authorList>
    </citation>
    <scope>NUCLEOTIDE SEQUENCE [LARGE SCALE GENOMIC DNA]</scope>
    <source>
        <strain evidence="1 2">Bercovier 4</strain>
    </source>
</reference>